<dbReference type="AlphaFoldDB" id="A0AB35U3B8"/>
<feature type="coiled-coil region" evidence="1">
    <location>
        <begin position="114"/>
        <end position="141"/>
    </location>
</feature>
<keyword evidence="2" id="KW-0472">Membrane</keyword>
<evidence type="ECO:0000313" key="3">
    <source>
        <dbReference type="EMBL" id="MDX8420312.1"/>
    </source>
</evidence>
<proteinExistence type="predicted"/>
<dbReference type="Proteomes" id="UP001286174">
    <property type="component" value="Unassembled WGS sequence"/>
</dbReference>
<accession>A0AB35U3B8</accession>
<reference evidence="3 4" key="1">
    <citation type="submission" date="2022-03" db="EMBL/GenBank/DDBJ databases">
        <title>Novel taxa within the pig intestine.</title>
        <authorList>
            <person name="Wylensek D."/>
            <person name="Bishof K."/>
            <person name="Afrizal A."/>
            <person name="Clavel T."/>
        </authorList>
    </citation>
    <scope>NUCLEOTIDE SEQUENCE [LARGE SCALE GENOMIC DNA]</scope>
    <source>
        <strain evidence="3 4">CLA-KB-P133</strain>
    </source>
</reference>
<organism evidence="3 4">
    <name type="scientific">Grylomicrobium aquisgranensis</name>
    <dbReference type="NCBI Taxonomy" id="2926318"/>
    <lineage>
        <taxon>Bacteria</taxon>
        <taxon>Bacillati</taxon>
        <taxon>Bacillota</taxon>
        <taxon>Erysipelotrichia</taxon>
        <taxon>Erysipelotrichales</taxon>
        <taxon>Erysipelotrichaceae</taxon>
        <taxon>Grylomicrobium</taxon>
    </lineage>
</organism>
<evidence type="ECO:0000313" key="4">
    <source>
        <dbReference type="Proteomes" id="UP001286174"/>
    </source>
</evidence>
<evidence type="ECO:0000256" key="2">
    <source>
        <dbReference type="SAM" id="Phobius"/>
    </source>
</evidence>
<protein>
    <submittedName>
        <fullName evidence="3">Uncharacterized protein</fullName>
    </submittedName>
</protein>
<feature type="transmembrane region" description="Helical" evidence="2">
    <location>
        <begin position="30"/>
        <end position="52"/>
    </location>
</feature>
<sequence>MNEEYELKEVEEALSAANNALDHLYRAKEILSSASTMGILDILGGGMFITFLKQRKMSEAREQMEAAQRALEMFNRELDDVRNMNLHLHLDDFTAFADYFFDNGFTDLFVQGKISDARGQVNHAIQEVSRLQKELQDREEELVYAMDHPAH</sequence>
<name>A0AB35U3B8_9FIRM</name>
<evidence type="ECO:0000256" key="1">
    <source>
        <dbReference type="SAM" id="Coils"/>
    </source>
</evidence>
<keyword evidence="2" id="KW-1133">Transmembrane helix</keyword>
<gene>
    <name evidence="3" type="ORF">MOZ60_09460</name>
</gene>
<keyword evidence="2" id="KW-0812">Transmembrane</keyword>
<dbReference type="RefSeq" id="WP_370596479.1">
    <property type="nucleotide sequence ID" value="NZ_JALBUR010000031.1"/>
</dbReference>
<keyword evidence="4" id="KW-1185">Reference proteome</keyword>
<dbReference type="EMBL" id="JALBUR010000031">
    <property type="protein sequence ID" value="MDX8420312.1"/>
    <property type="molecule type" value="Genomic_DNA"/>
</dbReference>
<comment type="caution">
    <text evidence="3">The sequence shown here is derived from an EMBL/GenBank/DDBJ whole genome shotgun (WGS) entry which is preliminary data.</text>
</comment>
<keyword evidence="1" id="KW-0175">Coiled coil</keyword>
<feature type="coiled-coil region" evidence="1">
    <location>
        <begin position="57"/>
        <end position="84"/>
    </location>
</feature>